<comment type="similarity">
    <text evidence="1">Belongs to the polysaccharide synthase family.</text>
</comment>
<evidence type="ECO:0000313" key="4">
    <source>
        <dbReference type="Proteomes" id="UP000589520"/>
    </source>
</evidence>
<reference evidence="3 4" key="1">
    <citation type="submission" date="2020-07" db="EMBL/GenBank/DDBJ databases">
        <title>Genomic Encyclopedia of Type Strains, Phase IV (KMG-V): Genome sequencing to study the core and pangenomes of soil and plant-associated prokaryotes.</title>
        <authorList>
            <person name="Whitman W."/>
        </authorList>
    </citation>
    <scope>NUCLEOTIDE SEQUENCE [LARGE SCALE GENOMIC DNA]</scope>
    <source>
        <strain evidence="3 4">X4EP2</strain>
    </source>
</reference>
<name>A0A7Y9PE20_9BACT</name>
<dbReference type="InterPro" id="IPR003869">
    <property type="entry name" value="Polysac_CapD-like"/>
</dbReference>
<comment type="caution">
    <text evidence="3">The sequence shown here is derived from an EMBL/GenBank/DDBJ whole genome shotgun (WGS) entry which is preliminary data.</text>
</comment>
<dbReference type="InterPro" id="IPR051203">
    <property type="entry name" value="Polysaccharide_Synthase-Rel"/>
</dbReference>
<dbReference type="EMBL" id="JACCCW010000001">
    <property type="protein sequence ID" value="NYF78092.1"/>
    <property type="molecule type" value="Genomic_DNA"/>
</dbReference>
<evidence type="ECO:0000256" key="1">
    <source>
        <dbReference type="ARBA" id="ARBA00007430"/>
    </source>
</evidence>
<gene>
    <name evidence="3" type="ORF">HDF17_000379</name>
</gene>
<dbReference type="SUPFAM" id="SSF51735">
    <property type="entry name" value="NAD(P)-binding Rossmann-fold domains"/>
    <property type="match status" value="1"/>
</dbReference>
<dbReference type="InterPro" id="IPR036291">
    <property type="entry name" value="NAD(P)-bd_dom_sf"/>
</dbReference>
<protein>
    <submittedName>
        <fullName evidence="3">FlaA1/EpsC-like NDP-sugar epimerase</fullName>
    </submittedName>
</protein>
<sequence>MSTLKSLSRMVSTAHMRDATVDWTLFLGRIPDAIDPESVRRSLEGKRVLITGAGGYIGSALARYLRRASLQRLVLLDIAEQGLFELGAELDDQGCLTQRALIVGDVCDTALLHETFEDYQPHIVFHAAACKHVSLMEDNPFAAARNNILGTKRLLKAANEASAEQVIVISTDKAVDPIGIMGATKRIGELLVLANSGATQVKAVRLANVLGSTGSVGPILMRQIARGGPLTITDPACTRYFLSVDEVMHRLVSSLAVNVVSAVLTSDAGEPLSIVDLAHFLVHHLPSVPSKIEIKYTGLRPGDKLTECMIALDESSTPSNVTSLQRVYANHSIAASTLESAIEEMDAAIRIRNLRRLLDAITRLVPTYRPSRQLQQQANTEETEMMA</sequence>
<dbReference type="Gene3D" id="3.40.50.720">
    <property type="entry name" value="NAD(P)-binding Rossmann-like Domain"/>
    <property type="match status" value="1"/>
</dbReference>
<dbReference type="AlphaFoldDB" id="A0A7Y9PE20"/>
<proteinExistence type="inferred from homology"/>
<organism evidence="3 4">
    <name type="scientific">Granulicella arctica</name>
    <dbReference type="NCBI Taxonomy" id="940613"/>
    <lineage>
        <taxon>Bacteria</taxon>
        <taxon>Pseudomonadati</taxon>
        <taxon>Acidobacteriota</taxon>
        <taxon>Terriglobia</taxon>
        <taxon>Terriglobales</taxon>
        <taxon>Acidobacteriaceae</taxon>
        <taxon>Granulicella</taxon>
    </lineage>
</organism>
<evidence type="ECO:0000313" key="3">
    <source>
        <dbReference type="EMBL" id="NYF78092.1"/>
    </source>
</evidence>
<dbReference type="RefSeq" id="WP_179487232.1">
    <property type="nucleotide sequence ID" value="NZ_JACCCW010000001.1"/>
</dbReference>
<dbReference type="PANTHER" id="PTHR43318">
    <property type="entry name" value="UDP-N-ACETYLGLUCOSAMINE 4,6-DEHYDRATASE"/>
    <property type="match status" value="1"/>
</dbReference>
<evidence type="ECO:0000259" key="2">
    <source>
        <dbReference type="Pfam" id="PF02719"/>
    </source>
</evidence>
<dbReference type="Pfam" id="PF02719">
    <property type="entry name" value="Polysacc_synt_2"/>
    <property type="match status" value="1"/>
</dbReference>
<dbReference type="PANTHER" id="PTHR43318:SF1">
    <property type="entry name" value="POLYSACCHARIDE BIOSYNTHESIS PROTEIN EPSC-RELATED"/>
    <property type="match status" value="1"/>
</dbReference>
<keyword evidence="4" id="KW-1185">Reference proteome</keyword>
<accession>A0A7Y9PE20</accession>
<feature type="domain" description="Polysaccharide biosynthesis protein CapD-like" evidence="2">
    <location>
        <begin position="48"/>
        <end position="324"/>
    </location>
</feature>
<dbReference type="Proteomes" id="UP000589520">
    <property type="component" value="Unassembled WGS sequence"/>
</dbReference>